<dbReference type="InterPro" id="IPR008921">
    <property type="entry name" value="DNA_pol3_clamp-load_cplx_C"/>
</dbReference>
<evidence type="ECO:0000256" key="1">
    <source>
        <dbReference type="ARBA" id="ARBA00022705"/>
    </source>
</evidence>
<reference evidence="2 3" key="1">
    <citation type="journal article" date="2024" name="BMC Biol.">
        <title>Comparative genomics of Ascetosporea gives new insight into the evolutionary basis for animal parasitism in Rhizaria.</title>
        <authorList>
            <person name="Hiltunen Thoren M."/>
            <person name="Onut-Brannstrom I."/>
            <person name="Alfjorden A."/>
            <person name="Peckova H."/>
            <person name="Swords F."/>
            <person name="Hooper C."/>
            <person name="Holzer A.S."/>
            <person name="Bass D."/>
            <person name="Burki F."/>
        </authorList>
    </citation>
    <scope>NUCLEOTIDE SEQUENCE [LARGE SCALE GENOMIC DNA]</scope>
    <source>
        <strain evidence="2">20-A016</strain>
    </source>
</reference>
<dbReference type="Gene3D" id="1.20.272.10">
    <property type="match status" value="1"/>
</dbReference>
<dbReference type="Pfam" id="PF21960">
    <property type="entry name" value="RCF1-5-like_lid"/>
    <property type="match status" value="1"/>
</dbReference>
<keyword evidence="3" id="KW-1185">Reference proteome</keyword>
<proteinExistence type="predicted"/>
<dbReference type="Proteomes" id="UP001439008">
    <property type="component" value="Unassembled WGS sequence"/>
</dbReference>
<dbReference type="PANTHER" id="PTHR11669">
    <property type="entry name" value="REPLICATION FACTOR C / DNA POLYMERASE III GAMMA-TAU SUBUNIT"/>
    <property type="match status" value="1"/>
</dbReference>
<organism evidence="2 3">
    <name type="scientific">Bonamia ostreae</name>
    <dbReference type="NCBI Taxonomy" id="126728"/>
    <lineage>
        <taxon>Eukaryota</taxon>
        <taxon>Sar</taxon>
        <taxon>Rhizaria</taxon>
        <taxon>Endomyxa</taxon>
        <taxon>Ascetosporea</taxon>
        <taxon>Haplosporida</taxon>
        <taxon>Bonamia</taxon>
    </lineage>
</organism>
<gene>
    <name evidence="2" type="ORF">MHBO_000990</name>
</gene>
<accession>A0ABV2AHI6</accession>
<dbReference type="EMBL" id="JBDODL010000204">
    <property type="protein sequence ID" value="MES1919125.1"/>
    <property type="molecule type" value="Genomic_DNA"/>
</dbReference>
<feature type="non-terminal residue" evidence="2">
    <location>
        <position position="1"/>
    </location>
</feature>
<sequence length="176" mass="20181">CLRVPAPDGNAIKRVLKDICTKEEISVPESFGSKRQVKLEKVVAESEGNVRRAILALELSMANGSDEIAKLAWKKFIGEVALLICEEQSSKRLLVVRSKLYELLNRLIPPGVILKELVLELMEKCDFELQREVVRFAAFHELRMAKGSKPIYHLEAFVAKFMSLYQKWSQDYFEDH</sequence>
<keyword evidence="1" id="KW-0235">DNA replication</keyword>
<evidence type="ECO:0000313" key="2">
    <source>
        <dbReference type="EMBL" id="MES1919125.1"/>
    </source>
</evidence>
<protein>
    <submittedName>
        <fullName evidence="2">Uncharacterized protein</fullName>
    </submittedName>
</protein>
<name>A0ABV2AHI6_9EUKA</name>
<dbReference type="SUPFAM" id="SSF48019">
    <property type="entry name" value="post-AAA+ oligomerization domain-like"/>
    <property type="match status" value="1"/>
</dbReference>
<dbReference type="PANTHER" id="PTHR11669:SF1">
    <property type="entry name" value="REPLICATION FACTOR C SUBUNIT 3"/>
    <property type="match status" value="1"/>
</dbReference>
<dbReference type="Pfam" id="PF22534">
    <property type="entry name" value="RFC_C"/>
    <property type="match status" value="1"/>
</dbReference>
<evidence type="ECO:0000313" key="3">
    <source>
        <dbReference type="Proteomes" id="UP001439008"/>
    </source>
</evidence>
<comment type="caution">
    <text evidence="2">The sequence shown here is derived from an EMBL/GenBank/DDBJ whole genome shotgun (WGS) entry which is preliminary data.</text>
</comment>
<dbReference type="Gene3D" id="1.10.8.60">
    <property type="match status" value="1"/>
</dbReference>
<dbReference type="InterPro" id="IPR050238">
    <property type="entry name" value="DNA_Rep/Repair_Clamp_Loader"/>
</dbReference>